<dbReference type="WBParaSite" id="SMUV_0000670401-mRNA-1">
    <property type="protein sequence ID" value="SMUV_0000670401-mRNA-1"/>
    <property type="gene ID" value="SMUV_0000670401"/>
</dbReference>
<dbReference type="Proteomes" id="UP000046393">
    <property type="component" value="Unplaced"/>
</dbReference>
<protein>
    <recommendedName>
        <fullName evidence="6">Small ribosomal subunit protein mS23</fullName>
    </recommendedName>
</protein>
<dbReference type="CDD" id="cd23701">
    <property type="entry name" value="At1g26750"/>
    <property type="match status" value="1"/>
</dbReference>
<evidence type="ECO:0000256" key="3">
    <source>
        <dbReference type="ARBA" id="ARBA00022980"/>
    </source>
</evidence>
<evidence type="ECO:0000256" key="2">
    <source>
        <dbReference type="ARBA" id="ARBA00009864"/>
    </source>
</evidence>
<dbReference type="GO" id="GO:0005739">
    <property type="term" value="C:mitochondrion"/>
    <property type="evidence" value="ECO:0007669"/>
    <property type="project" value="InterPro"/>
</dbReference>
<evidence type="ECO:0000313" key="9">
    <source>
        <dbReference type="WBParaSite" id="SMUV_0000670401-mRNA-1"/>
    </source>
</evidence>
<dbReference type="STRING" id="451379.A0A0N5APW3"/>
<evidence type="ECO:0000256" key="6">
    <source>
        <dbReference type="ARBA" id="ARBA00035137"/>
    </source>
</evidence>
<comment type="subcellular location">
    <subcellularLocation>
        <location evidence="1">Mitochondrion</location>
    </subcellularLocation>
</comment>
<evidence type="ECO:0000256" key="1">
    <source>
        <dbReference type="ARBA" id="ARBA00004173"/>
    </source>
</evidence>
<keyword evidence="4" id="KW-0496">Mitochondrion</keyword>
<comment type="similarity">
    <text evidence="2">Belongs to the mitochondrion-specific ribosomal protein mS23 family.</text>
</comment>
<organism evidence="8 9">
    <name type="scientific">Syphacia muris</name>
    <dbReference type="NCBI Taxonomy" id="451379"/>
    <lineage>
        <taxon>Eukaryota</taxon>
        <taxon>Metazoa</taxon>
        <taxon>Ecdysozoa</taxon>
        <taxon>Nematoda</taxon>
        <taxon>Chromadorea</taxon>
        <taxon>Rhabditida</taxon>
        <taxon>Spirurina</taxon>
        <taxon>Oxyuridomorpha</taxon>
        <taxon>Oxyuroidea</taxon>
        <taxon>Oxyuridae</taxon>
        <taxon>Syphacia</taxon>
    </lineage>
</organism>
<evidence type="ECO:0000259" key="7">
    <source>
        <dbReference type="Pfam" id="PF10484"/>
    </source>
</evidence>
<reference evidence="9" key="1">
    <citation type="submission" date="2017-02" db="UniProtKB">
        <authorList>
            <consortium name="WormBaseParasite"/>
        </authorList>
    </citation>
    <scope>IDENTIFICATION</scope>
</reference>
<dbReference type="AlphaFoldDB" id="A0A0N5APW3"/>
<keyword evidence="5" id="KW-0687">Ribonucleoprotein</keyword>
<evidence type="ECO:0000313" key="8">
    <source>
        <dbReference type="Proteomes" id="UP000046393"/>
    </source>
</evidence>
<proteinExistence type="inferred from homology"/>
<sequence length="149" mass="17310">MAAQLVRKENVGSIFYRVTGLLRGNQMKWNQRPLWYDIYAMYPPLLDTGWNAKFPKEKEPVNSILYAEDVVRAEFYKKIRSLGAISVENLETISLSQFFVDIYSELETQNPKLEPQQLFDMAVKEVEKKGIELNIERNKVSEIKNSNSS</sequence>
<dbReference type="InterPro" id="IPR019520">
    <property type="entry name" value="Ribosomal_mS23_met"/>
</dbReference>
<dbReference type="GO" id="GO:0005840">
    <property type="term" value="C:ribosome"/>
    <property type="evidence" value="ECO:0007669"/>
    <property type="project" value="InterPro"/>
</dbReference>
<dbReference type="InterPro" id="IPR023611">
    <property type="entry name" value="mS23_dom_met"/>
</dbReference>
<accession>A0A0N5APW3</accession>
<keyword evidence="8" id="KW-1185">Reference proteome</keyword>
<evidence type="ECO:0000256" key="5">
    <source>
        <dbReference type="ARBA" id="ARBA00023274"/>
    </source>
</evidence>
<keyword evidence="3" id="KW-0689">Ribosomal protein</keyword>
<dbReference type="GO" id="GO:0006412">
    <property type="term" value="P:translation"/>
    <property type="evidence" value="ECO:0007669"/>
    <property type="project" value="InterPro"/>
</dbReference>
<dbReference type="PANTHER" id="PTHR15925">
    <property type="entry name" value="MITOCHONDRIAL RIBOSOMAL PROTEIN S23"/>
    <property type="match status" value="1"/>
</dbReference>
<name>A0A0N5APW3_9BILA</name>
<feature type="domain" description="Small ribosomal subunit protein mS23 conserved" evidence="7">
    <location>
        <begin position="7"/>
        <end position="130"/>
    </location>
</feature>
<dbReference type="Pfam" id="PF10484">
    <property type="entry name" value="MRP-S23"/>
    <property type="match status" value="1"/>
</dbReference>
<dbReference type="InterPro" id="IPR059242">
    <property type="entry name" value="mS23_dom"/>
</dbReference>
<dbReference type="PANTHER" id="PTHR15925:SF2">
    <property type="entry name" value="SMALL RIBOSOMAL SUBUNIT PROTEIN MS23"/>
    <property type="match status" value="1"/>
</dbReference>
<dbReference type="GO" id="GO:0003735">
    <property type="term" value="F:structural constituent of ribosome"/>
    <property type="evidence" value="ECO:0007669"/>
    <property type="project" value="InterPro"/>
</dbReference>
<evidence type="ECO:0000256" key="4">
    <source>
        <dbReference type="ARBA" id="ARBA00023128"/>
    </source>
</evidence>